<dbReference type="Pfam" id="PF12802">
    <property type="entry name" value="MarR_2"/>
    <property type="match status" value="1"/>
</dbReference>
<dbReference type="InterPro" id="IPR000835">
    <property type="entry name" value="HTH_MarR-typ"/>
</dbReference>
<dbReference type="PANTHER" id="PTHR42756">
    <property type="entry name" value="TRANSCRIPTIONAL REGULATOR, MARR"/>
    <property type="match status" value="1"/>
</dbReference>
<dbReference type="SMART" id="SM00347">
    <property type="entry name" value="HTH_MARR"/>
    <property type="match status" value="1"/>
</dbReference>
<organism evidence="6">
    <name type="scientific">hydrothermal vent metagenome</name>
    <dbReference type="NCBI Taxonomy" id="652676"/>
    <lineage>
        <taxon>unclassified sequences</taxon>
        <taxon>metagenomes</taxon>
        <taxon>ecological metagenomes</taxon>
    </lineage>
</organism>
<keyword evidence="2" id="KW-0238">DNA-binding</keyword>
<dbReference type="PROSITE" id="PS50995">
    <property type="entry name" value="HTH_MARR_2"/>
    <property type="match status" value="1"/>
</dbReference>
<gene>
    <name evidence="6" type="ORF">MNBD_ALPHA05-2061</name>
</gene>
<evidence type="ECO:0000256" key="3">
    <source>
        <dbReference type="ARBA" id="ARBA00023163"/>
    </source>
</evidence>
<sequence>MGIALKKKSTQTSSTSAAHPPYPVSEPLDLAHHMPFLLSEVARMLSIGASRTFQRQFGLGVREWRVLAILGDQGPVSAAAMVGPAAFDKATVSRAINTLEADGYVERLPDENDGRKQLVRLTSSGVKLHDRIVPIAKMRAKVLESALTAQERALFFATIEKLKTQVEWLDSEERNNAMLSEK</sequence>
<dbReference type="PROSITE" id="PS01117">
    <property type="entry name" value="HTH_MARR_1"/>
    <property type="match status" value="1"/>
</dbReference>
<dbReference type="SUPFAM" id="SSF46785">
    <property type="entry name" value="Winged helix' DNA-binding domain"/>
    <property type="match status" value="1"/>
</dbReference>
<dbReference type="PANTHER" id="PTHR42756:SF1">
    <property type="entry name" value="TRANSCRIPTIONAL REPRESSOR OF EMRAB OPERON"/>
    <property type="match status" value="1"/>
</dbReference>
<keyword evidence="1" id="KW-0805">Transcription regulation</keyword>
<dbReference type="GO" id="GO:0003700">
    <property type="term" value="F:DNA-binding transcription factor activity"/>
    <property type="evidence" value="ECO:0007669"/>
    <property type="project" value="InterPro"/>
</dbReference>
<evidence type="ECO:0000256" key="4">
    <source>
        <dbReference type="SAM" id="MobiDB-lite"/>
    </source>
</evidence>
<keyword evidence="3" id="KW-0804">Transcription</keyword>
<dbReference type="Gene3D" id="1.10.10.10">
    <property type="entry name" value="Winged helix-like DNA-binding domain superfamily/Winged helix DNA-binding domain"/>
    <property type="match status" value="1"/>
</dbReference>
<feature type="region of interest" description="Disordered" evidence="4">
    <location>
        <begin position="1"/>
        <end position="21"/>
    </location>
</feature>
<feature type="domain" description="HTH marR-type" evidence="5">
    <location>
        <begin position="31"/>
        <end position="164"/>
    </location>
</feature>
<reference evidence="6" key="1">
    <citation type="submission" date="2018-06" db="EMBL/GenBank/DDBJ databases">
        <authorList>
            <person name="Zhirakovskaya E."/>
        </authorList>
    </citation>
    <scope>NUCLEOTIDE SEQUENCE</scope>
</reference>
<dbReference type="AlphaFoldDB" id="A0A3B0TIU8"/>
<dbReference type="PRINTS" id="PR00598">
    <property type="entry name" value="HTHMARR"/>
</dbReference>
<dbReference type="InterPro" id="IPR036390">
    <property type="entry name" value="WH_DNA-bd_sf"/>
</dbReference>
<dbReference type="EMBL" id="UOEH01000674">
    <property type="protein sequence ID" value="VAW08574.1"/>
    <property type="molecule type" value="Genomic_DNA"/>
</dbReference>
<evidence type="ECO:0000256" key="2">
    <source>
        <dbReference type="ARBA" id="ARBA00023125"/>
    </source>
</evidence>
<proteinExistence type="predicted"/>
<name>A0A3B0TIU8_9ZZZZ</name>
<dbReference type="InterPro" id="IPR036388">
    <property type="entry name" value="WH-like_DNA-bd_sf"/>
</dbReference>
<protein>
    <recommendedName>
        <fullName evidence="5">HTH marR-type domain-containing protein</fullName>
    </recommendedName>
</protein>
<accession>A0A3B0TIU8</accession>
<dbReference type="GO" id="GO:0003677">
    <property type="term" value="F:DNA binding"/>
    <property type="evidence" value="ECO:0007669"/>
    <property type="project" value="UniProtKB-KW"/>
</dbReference>
<evidence type="ECO:0000313" key="6">
    <source>
        <dbReference type="EMBL" id="VAW08574.1"/>
    </source>
</evidence>
<evidence type="ECO:0000256" key="1">
    <source>
        <dbReference type="ARBA" id="ARBA00023015"/>
    </source>
</evidence>
<dbReference type="InterPro" id="IPR023187">
    <property type="entry name" value="Tscrpt_reg_MarR-type_CS"/>
</dbReference>
<evidence type="ECO:0000259" key="5">
    <source>
        <dbReference type="PROSITE" id="PS50995"/>
    </source>
</evidence>